<dbReference type="Proteomes" id="UP000887569">
    <property type="component" value="Unplaced"/>
</dbReference>
<accession>A0A915BM43</accession>
<dbReference type="AlphaFoldDB" id="A0A915BM43"/>
<keyword evidence="1" id="KW-1185">Reference proteome</keyword>
<protein>
    <submittedName>
        <fullName evidence="2">Uncharacterized protein</fullName>
    </submittedName>
</protein>
<proteinExistence type="predicted"/>
<sequence length="65" mass="7580">MKRVKIMCAKSLHKVSWFRLRLNTEQLLKFAEEKCSAARAELSKRKLQSDELLEERTRLTSQSGA</sequence>
<evidence type="ECO:0000313" key="1">
    <source>
        <dbReference type="Proteomes" id="UP000887569"/>
    </source>
</evidence>
<reference evidence="2" key="1">
    <citation type="submission" date="2022-11" db="UniProtKB">
        <authorList>
            <consortium name="WormBaseParasite"/>
        </authorList>
    </citation>
    <scope>IDENTIFICATION</scope>
</reference>
<organism evidence="1 2">
    <name type="scientific">Parascaris univalens</name>
    <name type="common">Nematode worm</name>
    <dbReference type="NCBI Taxonomy" id="6257"/>
    <lineage>
        <taxon>Eukaryota</taxon>
        <taxon>Metazoa</taxon>
        <taxon>Ecdysozoa</taxon>
        <taxon>Nematoda</taxon>
        <taxon>Chromadorea</taxon>
        <taxon>Rhabditida</taxon>
        <taxon>Spirurina</taxon>
        <taxon>Ascaridomorpha</taxon>
        <taxon>Ascaridoidea</taxon>
        <taxon>Ascarididae</taxon>
        <taxon>Parascaris</taxon>
    </lineage>
</organism>
<dbReference type="WBParaSite" id="PgR046_g067_t04">
    <property type="protein sequence ID" value="PgR046_g067_t04"/>
    <property type="gene ID" value="PgR046_g067"/>
</dbReference>
<name>A0A915BM43_PARUN</name>
<evidence type="ECO:0000313" key="2">
    <source>
        <dbReference type="WBParaSite" id="PgR046_g067_t04"/>
    </source>
</evidence>